<dbReference type="SUPFAM" id="SSF49401">
    <property type="entry name" value="Bacterial adhesins"/>
    <property type="match status" value="1"/>
</dbReference>
<keyword evidence="1" id="KW-0732">Signal</keyword>
<name>A0A1I7EYK4_9GAMM</name>
<evidence type="ECO:0000259" key="2">
    <source>
        <dbReference type="Pfam" id="PF00419"/>
    </source>
</evidence>
<dbReference type="InterPro" id="IPR050263">
    <property type="entry name" value="Bact_Fimbrial_Adh_Pro"/>
</dbReference>
<sequence>MKLLKLFIAVVIFSSMAAPASAANSGTINFMGRVVSGTCSVSSGSSTLNVTLGDVLASKLLTKDATAGEKDFQINLEKCGLAGSKTVKVKFEGLGENNLLVNTSGDISKAKNVGIGIYENDGSTQITKAGFSKPLNVGLNQTGELKFKAKYVATADAAAVGGVVSVSTTFTLHYN</sequence>
<feature type="signal peptide" evidence="1">
    <location>
        <begin position="1"/>
        <end position="22"/>
    </location>
</feature>
<feature type="chain" id="PRO_5017258419" evidence="1">
    <location>
        <begin position="23"/>
        <end position="175"/>
    </location>
</feature>
<dbReference type="AlphaFoldDB" id="A0A1I7EYK4"/>
<proteinExistence type="predicted"/>
<organism evidence="3 4">
    <name type="scientific">Xenorhabdus koppenhoeferi</name>
    <dbReference type="NCBI Taxonomy" id="351659"/>
    <lineage>
        <taxon>Bacteria</taxon>
        <taxon>Pseudomonadati</taxon>
        <taxon>Pseudomonadota</taxon>
        <taxon>Gammaproteobacteria</taxon>
        <taxon>Enterobacterales</taxon>
        <taxon>Morganellaceae</taxon>
        <taxon>Xenorhabdus</taxon>
    </lineage>
</organism>
<dbReference type="Pfam" id="PF00419">
    <property type="entry name" value="Fimbrial"/>
    <property type="match status" value="1"/>
</dbReference>
<dbReference type="InterPro" id="IPR008966">
    <property type="entry name" value="Adhesion_dom_sf"/>
</dbReference>
<evidence type="ECO:0000313" key="4">
    <source>
        <dbReference type="Proteomes" id="UP000242496"/>
    </source>
</evidence>
<dbReference type="InterPro" id="IPR036937">
    <property type="entry name" value="Adhesion_dom_fimbrial_sf"/>
</dbReference>
<dbReference type="Proteomes" id="UP000242496">
    <property type="component" value="Unassembled WGS sequence"/>
</dbReference>
<dbReference type="PANTHER" id="PTHR33420:SF26">
    <property type="entry name" value="FIMBRIAL SUBUNIT"/>
    <property type="match status" value="1"/>
</dbReference>
<dbReference type="STRING" id="351659.SAMN05421784_10278"/>
<dbReference type="Gene3D" id="2.60.40.1090">
    <property type="entry name" value="Fimbrial-type adhesion domain"/>
    <property type="match status" value="1"/>
</dbReference>
<accession>A0A1I7EYK4</accession>
<dbReference type="GO" id="GO:0009289">
    <property type="term" value="C:pilus"/>
    <property type="evidence" value="ECO:0007669"/>
    <property type="project" value="InterPro"/>
</dbReference>
<keyword evidence="4" id="KW-1185">Reference proteome</keyword>
<reference evidence="4" key="1">
    <citation type="submission" date="2016-10" db="EMBL/GenBank/DDBJ databases">
        <authorList>
            <person name="Varghese N."/>
            <person name="Submissions S."/>
        </authorList>
    </citation>
    <scope>NUCLEOTIDE SEQUENCE [LARGE SCALE GENOMIC DNA]</scope>
    <source>
        <strain evidence="4">DSM 18168</strain>
    </source>
</reference>
<dbReference type="GO" id="GO:0043709">
    <property type="term" value="P:cell adhesion involved in single-species biofilm formation"/>
    <property type="evidence" value="ECO:0007669"/>
    <property type="project" value="TreeGrafter"/>
</dbReference>
<dbReference type="OrthoDB" id="6466381at2"/>
<evidence type="ECO:0000256" key="1">
    <source>
        <dbReference type="SAM" id="SignalP"/>
    </source>
</evidence>
<dbReference type="InterPro" id="IPR000259">
    <property type="entry name" value="Adhesion_dom_fimbrial"/>
</dbReference>
<dbReference type="RefSeq" id="WP_092547684.1">
    <property type="nucleotide sequence ID" value="NZ_CAWRBG010000045.1"/>
</dbReference>
<feature type="domain" description="Fimbrial-type adhesion" evidence="2">
    <location>
        <begin position="28"/>
        <end position="174"/>
    </location>
</feature>
<gene>
    <name evidence="3" type="ORF">SAMN05421784_10278</name>
</gene>
<dbReference type="PANTHER" id="PTHR33420">
    <property type="entry name" value="FIMBRIAL SUBUNIT ELFA-RELATED"/>
    <property type="match status" value="1"/>
</dbReference>
<dbReference type="EMBL" id="FPBJ01000002">
    <property type="protein sequence ID" value="SFU28974.1"/>
    <property type="molecule type" value="Genomic_DNA"/>
</dbReference>
<evidence type="ECO:0000313" key="3">
    <source>
        <dbReference type="EMBL" id="SFU28974.1"/>
    </source>
</evidence>
<protein>
    <submittedName>
        <fullName evidence="3">Major type 1 subunit fimbrin (Pilin)</fullName>
    </submittedName>
</protein>